<feature type="compositionally biased region" description="Low complexity" evidence="1">
    <location>
        <begin position="71"/>
        <end position="85"/>
    </location>
</feature>
<dbReference type="PANTHER" id="PTHR33734">
    <property type="entry name" value="LYSM DOMAIN-CONTAINING GPI-ANCHORED PROTEIN 2"/>
    <property type="match status" value="1"/>
</dbReference>
<name>A0A328TSM8_9BACL</name>
<keyword evidence="2" id="KW-1133">Transmembrane helix</keyword>
<dbReference type="CDD" id="cd00118">
    <property type="entry name" value="LysM"/>
    <property type="match status" value="3"/>
</dbReference>
<accession>A0A328TSM8</accession>
<dbReference type="OrthoDB" id="2583609at2"/>
<feature type="domain" description="LysM" evidence="3">
    <location>
        <begin position="216"/>
        <end position="263"/>
    </location>
</feature>
<evidence type="ECO:0000259" key="3">
    <source>
        <dbReference type="PROSITE" id="PS51782"/>
    </source>
</evidence>
<gene>
    <name evidence="4" type="ORF">DL346_25235</name>
</gene>
<evidence type="ECO:0000256" key="2">
    <source>
        <dbReference type="SAM" id="Phobius"/>
    </source>
</evidence>
<dbReference type="SUPFAM" id="SSF54106">
    <property type="entry name" value="LysM domain"/>
    <property type="match status" value="3"/>
</dbReference>
<feature type="compositionally biased region" description="Polar residues" evidence="1">
    <location>
        <begin position="1"/>
        <end position="10"/>
    </location>
</feature>
<dbReference type="EMBL" id="QLUW01000006">
    <property type="protein sequence ID" value="RAP73587.1"/>
    <property type="molecule type" value="Genomic_DNA"/>
</dbReference>
<dbReference type="Gene3D" id="3.10.350.10">
    <property type="entry name" value="LysM domain"/>
    <property type="match status" value="3"/>
</dbReference>
<feature type="domain" description="LysM" evidence="3">
    <location>
        <begin position="275"/>
        <end position="322"/>
    </location>
</feature>
<evidence type="ECO:0000313" key="4">
    <source>
        <dbReference type="EMBL" id="RAP73587.1"/>
    </source>
</evidence>
<dbReference type="Proteomes" id="UP000249260">
    <property type="component" value="Unassembled WGS sequence"/>
</dbReference>
<keyword evidence="2" id="KW-0812">Transmembrane</keyword>
<dbReference type="AlphaFoldDB" id="A0A328TSM8"/>
<dbReference type="PANTHER" id="PTHR33734:SF22">
    <property type="entry name" value="MEMBRANE-BOUND LYTIC MUREIN TRANSGLYCOSYLASE D"/>
    <property type="match status" value="1"/>
</dbReference>
<sequence>MNRNSTSNHSSRAERSRKNKTTSLLLQATVATLLISGGILYSVYANLSGSAQEQPAVSENTTTVVAPAENDAAPSTDPDTATTGDVQTSSLHASETAAVETVHAPAKAADPASSAKGTSAPKQALSSGKASSSKPSSQAAKLPKTYVIKKGDTLSTISMKFYHSKQHVALLAEYNGILFINEMNVGETIKIPALSSKAASGPGKQNVDYSKVKLPATYLVRVGDTLFTIAMRFYQSQDYVELLAKHNKLSTTEGLKAGTDLIIPAIPTAKKVASTKHVIQEGETLSSISRKYYGSSKYAKSIAAYNRLSDNDVVKSGDVLSIPKVPSI</sequence>
<feature type="domain" description="LysM" evidence="3">
    <location>
        <begin position="144"/>
        <end position="191"/>
    </location>
</feature>
<dbReference type="PROSITE" id="PS51782">
    <property type="entry name" value="LYSM"/>
    <property type="match status" value="3"/>
</dbReference>
<feature type="transmembrane region" description="Helical" evidence="2">
    <location>
        <begin position="21"/>
        <end position="44"/>
    </location>
</feature>
<feature type="region of interest" description="Disordered" evidence="1">
    <location>
        <begin position="69"/>
        <end position="137"/>
    </location>
</feature>
<evidence type="ECO:0000313" key="5">
    <source>
        <dbReference type="Proteomes" id="UP000249260"/>
    </source>
</evidence>
<feature type="region of interest" description="Disordered" evidence="1">
    <location>
        <begin position="1"/>
        <end position="20"/>
    </location>
</feature>
<dbReference type="SMART" id="SM00257">
    <property type="entry name" value="LysM"/>
    <property type="match status" value="3"/>
</dbReference>
<comment type="caution">
    <text evidence="4">The sequence shown here is derived from an EMBL/GenBank/DDBJ whole genome shotgun (WGS) entry which is preliminary data.</text>
</comment>
<organism evidence="4 5">
    <name type="scientific">Paenibacillus montanisoli</name>
    <dbReference type="NCBI Taxonomy" id="2081970"/>
    <lineage>
        <taxon>Bacteria</taxon>
        <taxon>Bacillati</taxon>
        <taxon>Bacillota</taxon>
        <taxon>Bacilli</taxon>
        <taxon>Bacillales</taxon>
        <taxon>Paenibacillaceae</taxon>
        <taxon>Paenibacillus</taxon>
    </lineage>
</organism>
<dbReference type="InterPro" id="IPR018392">
    <property type="entry name" value="LysM"/>
</dbReference>
<dbReference type="Pfam" id="PF01476">
    <property type="entry name" value="LysM"/>
    <property type="match status" value="3"/>
</dbReference>
<protein>
    <recommendedName>
        <fullName evidence="3">LysM domain-containing protein</fullName>
    </recommendedName>
</protein>
<feature type="compositionally biased region" description="Low complexity" evidence="1">
    <location>
        <begin position="104"/>
        <end position="137"/>
    </location>
</feature>
<reference evidence="4 5" key="1">
    <citation type="submission" date="2018-06" db="EMBL/GenBank/DDBJ databases">
        <title>Paenibacillus montanisoli sp. nov., isolated from mountain area soil.</title>
        <authorList>
            <person name="Wu M."/>
        </authorList>
    </citation>
    <scope>NUCLEOTIDE SEQUENCE [LARGE SCALE GENOMIC DNA]</scope>
    <source>
        <strain evidence="4 5">RA17</strain>
    </source>
</reference>
<keyword evidence="2" id="KW-0472">Membrane</keyword>
<proteinExistence type="predicted"/>
<dbReference type="InterPro" id="IPR036779">
    <property type="entry name" value="LysM_dom_sf"/>
</dbReference>
<evidence type="ECO:0000256" key="1">
    <source>
        <dbReference type="SAM" id="MobiDB-lite"/>
    </source>
</evidence>
<keyword evidence="5" id="KW-1185">Reference proteome</keyword>